<evidence type="ECO:0000256" key="5">
    <source>
        <dbReference type="HAMAP-Rule" id="MF_00214"/>
    </source>
</evidence>
<dbReference type="CDD" id="cd00502">
    <property type="entry name" value="DHQase_I"/>
    <property type="match status" value="1"/>
</dbReference>
<evidence type="ECO:0000256" key="3">
    <source>
        <dbReference type="ARBA" id="ARBA00023239"/>
    </source>
</evidence>
<dbReference type="NCBIfam" id="TIGR01093">
    <property type="entry name" value="aroD"/>
    <property type="match status" value="1"/>
</dbReference>
<dbReference type="HAMAP" id="MF_00214">
    <property type="entry name" value="AroD"/>
    <property type="match status" value="1"/>
</dbReference>
<dbReference type="UniPathway" id="UPA00053">
    <property type="reaction ID" value="UER00086"/>
</dbReference>
<feature type="binding site" evidence="5">
    <location>
        <position position="11"/>
    </location>
    <ligand>
        <name>3-dehydroquinate</name>
        <dbReference type="ChEBI" id="CHEBI:32364"/>
    </ligand>
</feature>
<organism evidence="6 7">
    <name type="scientific">Actinomyces urogenitalis</name>
    <dbReference type="NCBI Taxonomy" id="103621"/>
    <lineage>
        <taxon>Bacteria</taxon>
        <taxon>Bacillati</taxon>
        <taxon>Actinomycetota</taxon>
        <taxon>Actinomycetes</taxon>
        <taxon>Actinomycetales</taxon>
        <taxon>Actinomycetaceae</taxon>
        <taxon>Actinomyces</taxon>
    </lineage>
</organism>
<proteinExistence type="inferred from homology"/>
<dbReference type="GO" id="GO:0008652">
    <property type="term" value="P:amino acid biosynthetic process"/>
    <property type="evidence" value="ECO:0007669"/>
    <property type="project" value="UniProtKB-KW"/>
</dbReference>
<feature type="active site" description="Proton donor/acceptor" evidence="5">
    <location>
        <position position="154"/>
    </location>
</feature>
<comment type="similarity">
    <text evidence="5">Belongs to the type-I 3-dehydroquinase family.</text>
</comment>
<comment type="subunit">
    <text evidence="5">Homodimer.</text>
</comment>
<accession>A0A2I1KR24</accession>
<dbReference type="SUPFAM" id="SSF51569">
    <property type="entry name" value="Aldolase"/>
    <property type="match status" value="1"/>
</dbReference>
<sequence>MGGRLPVVAVSTTGRTPAEAASHAAAACAAGADVVELRLDLLDAATGAGPVLGAEAGRRLAEGVWPAVQQVAAAVATTRLPLLATLRTSAEGGGVEIDDDAYRALLSAVLAACSQDEAARQVVTALDVELARDCVSELAALAGPSGIDVLASAHFFSSAPAEDEIVSVLERMETQGAQVAKVAVMPASQDDVARLLRVAVRARGRLQVPVIAIAMGEDGVISRLAGGVFGSALTFATAGATASAPGQLPVAQVRSAMEELEAGEERASAWSGSALEGR</sequence>
<dbReference type="PANTHER" id="PTHR43699:SF1">
    <property type="entry name" value="3-DEHYDROQUINATE DEHYDRATASE"/>
    <property type="match status" value="1"/>
</dbReference>
<protein>
    <recommendedName>
        <fullName evidence="5">3-dehydroquinate dehydratase</fullName>
        <shortName evidence="5">3-dehydroquinase</shortName>
        <ecNumber evidence="5">4.2.1.10</ecNumber>
    </recommendedName>
    <alternativeName>
        <fullName evidence="5">Type I DHQase</fullName>
    </alternativeName>
    <alternativeName>
        <fullName evidence="5">Type I dehydroquinase</fullName>
        <shortName evidence="5">DHQ1</shortName>
    </alternativeName>
</protein>
<feature type="binding site" evidence="5">
    <location>
        <position position="243"/>
    </location>
    <ligand>
        <name>3-dehydroquinate</name>
        <dbReference type="ChEBI" id="CHEBI:32364"/>
    </ligand>
</feature>
<comment type="function">
    <text evidence="5">Involved in the third step of the chorismate pathway, which leads to the biosynthesis of aromatic amino acids. Catalyzes the cis-dehydration of 3-dehydroquinate (DHQ) and introduces the first double bond of the aromatic ring to yield 3-dehydroshikimate.</text>
</comment>
<keyword evidence="5" id="KW-0028">Amino-acid biosynthesis</keyword>
<evidence type="ECO:0000313" key="7">
    <source>
        <dbReference type="Proteomes" id="UP000234778"/>
    </source>
</evidence>
<dbReference type="InterPro" id="IPR013785">
    <property type="entry name" value="Aldolase_TIM"/>
</dbReference>
<dbReference type="InterPro" id="IPR001381">
    <property type="entry name" value="DHquinase_I"/>
</dbReference>
<keyword evidence="4 5" id="KW-0704">Schiff base</keyword>
<dbReference type="GO" id="GO:0009423">
    <property type="term" value="P:chorismate biosynthetic process"/>
    <property type="evidence" value="ECO:0007669"/>
    <property type="project" value="UniProtKB-UniRule"/>
</dbReference>
<dbReference type="GO" id="GO:0009073">
    <property type="term" value="P:aromatic amino acid family biosynthetic process"/>
    <property type="evidence" value="ECO:0007669"/>
    <property type="project" value="UniProtKB-KW"/>
</dbReference>
<dbReference type="GO" id="GO:0003855">
    <property type="term" value="F:3-dehydroquinate dehydratase activity"/>
    <property type="evidence" value="ECO:0007669"/>
    <property type="project" value="UniProtKB-UniRule"/>
</dbReference>
<dbReference type="Gene3D" id="3.20.20.70">
    <property type="entry name" value="Aldolase class I"/>
    <property type="match status" value="1"/>
</dbReference>
<name>A0A2I1KR24_9ACTO</name>
<dbReference type="FunFam" id="3.20.20.70:FF:000047">
    <property type="entry name" value="3-dehydroquinate dehydratase"/>
    <property type="match status" value="1"/>
</dbReference>
<dbReference type="Proteomes" id="UP000234778">
    <property type="component" value="Unassembled WGS sequence"/>
</dbReference>
<reference evidence="6 7" key="1">
    <citation type="submission" date="2017-12" db="EMBL/GenBank/DDBJ databases">
        <title>Phylogenetic diversity of female urinary microbiome.</title>
        <authorList>
            <person name="Thomas-White K."/>
            <person name="Wolfe A.J."/>
        </authorList>
    </citation>
    <scope>NUCLEOTIDE SEQUENCE [LARGE SCALE GENOMIC DNA]</scope>
    <source>
        <strain evidence="6 7">UMB0319</strain>
    </source>
</reference>
<evidence type="ECO:0000256" key="1">
    <source>
        <dbReference type="ARBA" id="ARBA00001864"/>
    </source>
</evidence>
<feature type="binding site" evidence="5">
    <location>
        <position position="247"/>
    </location>
    <ligand>
        <name>3-dehydroquinate</name>
        <dbReference type="ChEBI" id="CHEBI:32364"/>
    </ligand>
</feature>
<dbReference type="PANTHER" id="PTHR43699">
    <property type="entry name" value="3-DEHYDROQUINATE DEHYDRATASE"/>
    <property type="match status" value="1"/>
</dbReference>
<evidence type="ECO:0000256" key="2">
    <source>
        <dbReference type="ARBA" id="ARBA00023141"/>
    </source>
</evidence>
<feature type="binding site" evidence="5">
    <location>
        <position position="87"/>
    </location>
    <ligand>
        <name>3-dehydroquinate</name>
        <dbReference type="ChEBI" id="CHEBI:32364"/>
    </ligand>
</feature>
<dbReference type="EC" id="4.2.1.10" evidence="5"/>
<keyword evidence="3 5" id="KW-0456">Lyase</keyword>
<gene>
    <name evidence="5 6" type="primary">aroD</name>
    <name evidence="6" type="ORF">CYJ26_09555</name>
</gene>
<dbReference type="InterPro" id="IPR050146">
    <property type="entry name" value="Type-I_3-dehydroquinase"/>
</dbReference>
<comment type="caution">
    <text evidence="6">The sequence shown here is derived from an EMBL/GenBank/DDBJ whole genome shotgun (WGS) entry which is preliminary data.</text>
</comment>
<feature type="binding site" evidence="5">
    <location>
        <position position="223"/>
    </location>
    <ligand>
        <name>3-dehydroquinate</name>
        <dbReference type="ChEBI" id="CHEBI:32364"/>
    </ligand>
</feature>
<dbReference type="EMBL" id="PKHA01000012">
    <property type="protein sequence ID" value="PKY98072.1"/>
    <property type="molecule type" value="Genomic_DNA"/>
</dbReference>
<dbReference type="Pfam" id="PF01487">
    <property type="entry name" value="DHquinase_I"/>
    <property type="match status" value="1"/>
</dbReference>
<comment type="catalytic activity">
    <reaction evidence="1 5">
        <text>3-dehydroquinate = 3-dehydroshikimate + H2O</text>
        <dbReference type="Rhea" id="RHEA:21096"/>
        <dbReference type="ChEBI" id="CHEBI:15377"/>
        <dbReference type="ChEBI" id="CHEBI:16630"/>
        <dbReference type="ChEBI" id="CHEBI:32364"/>
        <dbReference type="EC" id="4.2.1.10"/>
    </reaction>
</comment>
<dbReference type="GO" id="GO:0046279">
    <property type="term" value="P:3,4-dihydroxybenzoate biosynthetic process"/>
    <property type="evidence" value="ECO:0007669"/>
    <property type="project" value="UniProtKB-ARBA"/>
</dbReference>
<keyword evidence="2 5" id="KW-0057">Aromatic amino acid biosynthesis</keyword>
<feature type="binding site" evidence="5">
    <location>
        <begin position="36"/>
        <end position="38"/>
    </location>
    <ligand>
        <name>3-dehydroquinate</name>
        <dbReference type="ChEBI" id="CHEBI:32364"/>
    </ligand>
</feature>
<evidence type="ECO:0000256" key="4">
    <source>
        <dbReference type="ARBA" id="ARBA00023270"/>
    </source>
</evidence>
<feature type="active site" description="Schiff-base intermediate with substrate" evidence="5">
    <location>
        <position position="181"/>
    </location>
</feature>
<dbReference type="AlphaFoldDB" id="A0A2I1KR24"/>
<comment type="pathway">
    <text evidence="5">Metabolic intermediate biosynthesis; chorismate biosynthesis; chorismate from D-erythrose 4-phosphate and phosphoenolpyruvate: step 3/7.</text>
</comment>
<evidence type="ECO:0000313" key="6">
    <source>
        <dbReference type="EMBL" id="PKY98072.1"/>
    </source>
</evidence>